<comment type="subcellular location">
    <subcellularLocation>
        <location evidence="1">Cell membrane</location>
        <topology evidence="1">Multi-pass membrane protein</topology>
    </subcellularLocation>
</comment>
<dbReference type="PANTHER" id="PTHR30250">
    <property type="entry name" value="PST FAMILY PREDICTED COLANIC ACID TRANSPORTER"/>
    <property type="match status" value="1"/>
</dbReference>
<gene>
    <name evidence="7" type="ORF">GCM10009304_08730</name>
</gene>
<reference evidence="7" key="1">
    <citation type="journal article" date="2014" name="Int. J. Syst. Evol. Microbiol.">
        <title>Complete genome sequence of Corynebacterium casei LMG S-19264T (=DSM 44701T), isolated from a smear-ripened cheese.</title>
        <authorList>
            <consortium name="US DOE Joint Genome Institute (JGI-PGF)"/>
            <person name="Walter F."/>
            <person name="Albersmeier A."/>
            <person name="Kalinowski J."/>
            <person name="Ruckert C."/>
        </authorList>
    </citation>
    <scope>NUCLEOTIDE SEQUENCE</scope>
    <source>
        <strain evidence="7">JCM 30078</strain>
    </source>
</reference>
<dbReference type="InterPro" id="IPR050833">
    <property type="entry name" value="Poly_Biosynth_Transport"/>
</dbReference>
<evidence type="ECO:0008006" key="9">
    <source>
        <dbReference type="Google" id="ProtNLM"/>
    </source>
</evidence>
<reference evidence="7" key="2">
    <citation type="submission" date="2020-09" db="EMBL/GenBank/DDBJ databases">
        <authorList>
            <person name="Sun Q."/>
            <person name="Ohkuma M."/>
        </authorList>
    </citation>
    <scope>NUCLEOTIDE SEQUENCE</scope>
    <source>
        <strain evidence="7">JCM 30078</strain>
    </source>
</reference>
<name>A0A917PMM1_9PSED</name>
<feature type="transmembrane region" description="Helical" evidence="6">
    <location>
        <begin position="98"/>
        <end position="119"/>
    </location>
</feature>
<dbReference type="Pfam" id="PF01943">
    <property type="entry name" value="Polysacc_synt"/>
    <property type="match status" value="1"/>
</dbReference>
<dbReference type="AlphaFoldDB" id="A0A917PMM1"/>
<feature type="transmembrane region" description="Helical" evidence="6">
    <location>
        <begin position="27"/>
        <end position="51"/>
    </location>
</feature>
<feature type="transmembrane region" description="Helical" evidence="6">
    <location>
        <begin position="338"/>
        <end position="359"/>
    </location>
</feature>
<dbReference type="GO" id="GO:0005886">
    <property type="term" value="C:plasma membrane"/>
    <property type="evidence" value="ECO:0007669"/>
    <property type="project" value="UniProtKB-SubCell"/>
</dbReference>
<evidence type="ECO:0000256" key="5">
    <source>
        <dbReference type="ARBA" id="ARBA00023136"/>
    </source>
</evidence>
<protein>
    <recommendedName>
        <fullName evidence="9">Membrane protein involved in the export of O-antigen and teichoic acid</fullName>
    </recommendedName>
</protein>
<feature type="transmembrane region" description="Helical" evidence="6">
    <location>
        <begin position="57"/>
        <end position="78"/>
    </location>
</feature>
<feature type="transmembrane region" description="Helical" evidence="6">
    <location>
        <begin position="187"/>
        <end position="206"/>
    </location>
</feature>
<dbReference type="PANTHER" id="PTHR30250:SF11">
    <property type="entry name" value="O-ANTIGEN TRANSPORTER-RELATED"/>
    <property type="match status" value="1"/>
</dbReference>
<keyword evidence="2" id="KW-1003">Cell membrane</keyword>
<evidence type="ECO:0000256" key="4">
    <source>
        <dbReference type="ARBA" id="ARBA00022989"/>
    </source>
</evidence>
<feature type="transmembrane region" description="Helical" evidence="6">
    <location>
        <begin position="266"/>
        <end position="289"/>
    </location>
</feature>
<keyword evidence="3 6" id="KW-0812">Transmembrane</keyword>
<proteinExistence type="predicted"/>
<organism evidence="7 8">
    <name type="scientific">Pseudomonas matsuisoli</name>
    <dbReference type="NCBI Taxonomy" id="1515666"/>
    <lineage>
        <taxon>Bacteria</taxon>
        <taxon>Pseudomonadati</taxon>
        <taxon>Pseudomonadota</taxon>
        <taxon>Gammaproteobacteria</taxon>
        <taxon>Pseudomonadales</taxon>
        <taxon>Pseudomonadaceae</taxon>
        <taxon>Pseudomonas</taxon>
    </lineage>
</organism>
<evidence type="ECO:0000256" key="2">
    <source>
        <dbReference type="ARBA" id="ARBA00022475"/>
    </source>
</evidence>
<keyword evidence="4 6" id="KW-1133">Transmembrane helix</keyword>
<evidence type="ECO:0000313" key="7">
    <source>
        <dbReference type="EMBL" id="GGJ84999.1"/>
    </source>
</evidence>
<dbReference type="EMBL" id="BMPO01000002">
    <property type="protein sequence ID" value="GGJ84999.1"/>
    <property type="molecule type" value="Genomic_DNA"/>
</dbReference>
<feature type="transmembrane region" description="Helical" evidence="6">
    <location>
        <begin position="235"/>
        <end position="251"/>
    </location>
</feature>
<accession>A0A917PMM1</accession>
<dbReference type="InterPro" id="IPR002797">
    <property type="entry name" value="Polysacc_synth"/>
</dbReference>
<evidence type="ECO:0000256" key="1">
    <source>
        <dbReference type="ARBA" id="ARBA00004651"/>
    </source>
</evidence>
<evidence type="ECO:0000256" key="3">
    <source>
        <dbReference type="ARBA" id="ARBA00022692"/>
    </source>
</evidence>
<feature type="transmembrane region" description="Helical" evidence="6">
    <location>
        <begin position="371"/>
        <end position="390"/>
    </location>
</feature>
<feature type="transmembrane region" description="Helical" evidence="6">
    <location>
        <begin position="396"/>
        <end position="415"/>
    </location>
</feature>
<dbReference type="Proteomes" id="UP000635983">
    <property type="component" value="Unassembled WGS sequence"/>
</dbReference>
<keyword evidence="5 6" id="KW-0472">Membrane</keyword>
<feature type="transmembrane region" description="Helical" evidence="6">
    <location>
        <begin position="125"/>
        <end position="143"/>
    </location>
</feature>
<comment type="caution">
    <text evidence="7">The sequence shown here is derived from an EMBL/GenBank/DDBJ whole genome shotgun (WGS) entry which is preliminary data.</text>
</comment>
<evidence type="ECO:0000256" key="6">
    <source>
        <dbReference type="SAM" id="Phobius"/>
    </source>
</evidence>
<keyword evidence="8" id="KW-1185">Reference proteome</keyword>
<sequence>MSDSASTIGSLICKDVAVNKLNELSKIVFVVIPMALQPVLNFILLVLVARFSPQEAYGALAFGMVMMTILTNFSDMGLRDYLLSKGAIKEGLSSGENLFHPSLLGFALLASGIFLYASSAGVTPIALQLIVALLPEAVAFAILQRSLFFHYQTKDRLVSFSSLDSIFKSMPFVVKIALFWITGELLLSVAVGSLLALALYAGWFYVKCVRNGGFFAEGQRFADALNKMLSRWPHWLPFTLSFLSFFLYFGFDRLLIEHILGAEPLAVYAAACSFIAIGQIVVQGFWSLYMPKISRGELEHAQRKFVMFSFGISLAMVIGYQLFAGYLFDLFYPETYAYAARLLSIMSLFFVFRLVNVVFEMYWVARGRYTAFVRIRIACGLLSVALNYVFINTHGLLAPAVILVLCEMLITLYILMAELKDDSTRPLAAAP</sequence>
<feature type="transmembrane region" description="Helical" evidence="6">
    <location>
        <begin position="305"/>
        <end position="326"/>
    </location>
</feature>
<evidence type="ECO:0000313" key="8">
    <source>
        <dbReference type="Proteomes" id="UP000635983"/>
    </source>
</evidence>